<comment type="catalytic activity">
    <reaction evidence="14 17">
        <text>hydrogencarbonate + NH4(+) + 2 ATP = carbamoyl phosphate + 2 ADP + phosphate + 2 H(+)</text>
        <dbReference type="Rhea" id="RHEA:18029"/>
        <dbReference type="ChEBI" id="CHEBI:15378"/>
        <dbReference type="ChEBI" id="CHEBI:17544"/>
        <dbReference type="ChEBI" id="CHEBI:28938"/>
        <dbReference type="ChEBI" id="CHEBI:30616"/>
        <dbReference type="ChEBI" id="CHEBI:43474"/>
        <dbReference type="ChEBI" id="CHEBI:58228"/>
        <dbReference type="ChEBI" id="CHEBI:456216"/>
        <dbReference type="EC" id="6.3.4.16"/>
    </reaction>
</comment>
<comment type="similarity">
    <text evidence="3 17">Belongs to the CarB family.</text>
</comment>
<comment type="function">
    <text evidence="16">Small subunit of the glutamine-dependent carbamoyl phosphate synthetase (CPSase). CPSase catalyzes the formation of carbamoyl phosphate from the ammonia moiety of glutamine, carbonate, and phosphate donated by ATP, constituting the first step of the biosynthetic pathway leading to pyrimidine nucleotides. The large subunit (synthetase) binds the substrates ammonia (free or transferred from glutamine from the small subunit), hydrogencarbonate and ATP and carries out an ATP-coupled ligase reaction, activating hydrogencarbonate by forming carboxy phosphate which reacts with ammonia to form carbamoyl phosphate.</text>
</comment>
<feature type="region of interest" description="Allosteric domain" evidence="17">
    <location>
        <begin position="948"/>
        <end position="1131"/>
    </location>
</feature>
<feature type="binding site" evidence="17">
    <location>
        <position position="791"/>
    </location>
    <ligand>
        <name>ATP</name>
        <dbReference type="ChEBI" id="CHEBI:30616"/>
        <label>2</label>
    </ligand>
</feature>
<dbReference type="STRING" id="1555112.LIP_1246"/>
<feature type="binding site" evidence="17">
    <location>
        <position position="757"/>
    </location>
    <ligand>
        <name>ATP</name>
        <dbReference type="ChEBI" id="CHEBI:30616"/>
        <label>2</label>
    </ligand>
</feature>
<evidence type="ECO:0000256" key="8">
    <source>
        <dbReference type="ARBA" id="ARBA00022737"/>
    </source>
</evidence>
<dbReference type="OrthoDB" id="9804197at2"/>
<comment type="caution">
    <text evidence="17">Lacks conserved residue(s) required for the propagation of feature annotation.</text>
</comment>
<dbReference type="Proteomes" id="UP000065807">
    <property type="component" value="Chromosome"/>
</dbReference>
<feature type="binding site" evidence="17">
    <location>
        <position position="790"/>
    </location>
    <ligand>
        <name>ATP</name>
        <dbReference type="ChEBI" id="CHEBI:30616"/>
        <label>2</label>
    </ligand>
</feature>
<reference evidence="21" key="1">
    <citation type="submission" date="2015-07" db="EMBL/GenBank/DDBJ databases">
        <title>Complete genome sequence and phylogenetic analysis of Limnochorda pilosa.</title>
        <authorList>
            <person name="Watanabe M."/>
            <person name="Kojima H."/>
            <person name="Fukui M."/>
        </authorList>
    </citation>
    <scope>NUCLEOTIDE SEQUENCE [LARGE SCALE GENOMIC DNA]</scope>
    <source>
        <strain evidence="21">HC45</strain>
    </source>
</reference>
<dbReference type="AlphaFoldDB" id="A0A0K2SJ24"/>
<evidence type="ECO:0000256" key="13">
    <source>
        <dbReference type="ARBA" id="ARBA00023211"/>
    </source>
</evidence>
<dbReference type="SUPFAM" id="SSF56059">
    <property type="entry name" value="Glutathione synthetase ATP-binding domain-like"/>
    <property type="match status" value="2"/>
</dbReference>
<protein>
    <recommendedName>
        <fullName evidence="17">Carbamoyl phosphate synthase large chain</fullName>
        <ecNumber evidence="17">6.3.4.16</ecNumber>
        <ecNumber evidence="17">6.3.5.5</ecNumber>
    </recommendedName>
    <alternativeName>
        <fullName evidence="17">Carbamoyl phosphate synthetase ammonia chain</fullName>
    </alternativeName>
</protein>
<comment type="pathway">
    <text evidence="2 17">Amino-acid biosynthesis; L-arginine biosynthesis; carbamoyl phosphate from bicarbonate: step 1/1.</text>
</comment>
<comment type="pathway">
    <text evidence="17">Pyrimidine metabolism; UMP biosynthesis via de novo pathway; (S)-dihydroorotate from bicarbonate: step 1/3.</text>
</comment>
<dbReference type="Gene3D" id="3.40.50.20">
    <property type="match status" value="2"/>
</dbReference>
<dbReference type="Gene3D" id="3.40.50.1380">
    <property type="entry name" value="Methylglyoxal synthase-like domain"/>
    <property type="match status" value="1"/>
</dbReference>
<dbReference type="Gene3D" id="1.10.1030.10">
    <property type="entry name" value="Carbamoyl-phosphate synthetase, large subunit oligomerisation domain"/>
    <property type="match status" value="1"/>
</dbReference>
<keyword evidence="10 17" id="KW-0067">ATP-binding</keyword>
<evidence type="ECO:0000256" key="10">
    <source>
        <dbReference type="ARBA" id="ARBA00022840"/>
    </source>
</evidence>
<evidence type="ECO:0000256" key="2">
    <source>
        <dbReference type="ARBA" id="ARBA00005077"/>
    </source>
</evidence>
<feature type="binding site" evidence="17">
    <location>
        <position position="215"/>
    </location>
    <ligand>
        <name>ATP</name>
        <dbReference type="ChEBI" id="CHEBI:30616"/>
        <label>1</label>
    </ligand>
</feature>
<feature type="binding site" evidence="17">
    <location>
        <position position="845"/>
    </location>
    <ligand>
        <name>Mg(2+)</name>
        <dbReference type="ChEBI" id="CHEBI:18420"/>
        <label>4</label>
    </ligand>
</feature>
<feature type="domain" description="ATP-grasp" evidence="18">
    <location>
        <begin position="682"/>
        <end position="872"/>
    </location>
</feature>
<feature type="binding site" evidence="17">
    <location>
        <position position="843"/>
    </location>
    <ligand>
        <name>ATP</name>
        <dbReference type="ChEBI" id="CHEBI:30616"/>
        <label>2</label>
    </ligand>
</feature>
<dbReference type="InterPro" id="IPR058047">
    <property type="entry name" value="CPSase_preATP-grasp"/>
</dbReference>
<dbReference type="PRINTS" id="PR00098">
    <property type="entry name" value="CPSASE"/>
</dbReference>
<feature type="binding site" evidence="17">
    <location>
        <position position="789"/>
    </location>
    <ligand>
        <name>ATP</name>
        <dbReference type="ChEBI" id="CHEBI:30616"/>
        <label>2</label>
    </ligand>
</feature>
<dbReference type="GO" id="GO:0006541">
    <property type="term" value="P:glutamine metabolic process"/>
    <property type="evidence" value="ECO:0007669"/>
    <property type="project" value="TreeGrafter"/>
</dbReference>
<feature type="binding site" evidence="17">
    <location>
        <position position="298"/>
    </location>
    <ligand>
        <name>Mn(2+)</name>
        <dbReference type="ChEBI" id="CHEBI:29035"/>
        <label>1</label>
    </ligand>
</feature>
<feature type="binding site" evidence="17">
    <location>
        <position position="176"/>
    </location>
    <ligand>
        <name>ATP</name>
        <dbReference type="ChEBI" id="CHEBI:30616"/>
        <label>1</label>
    </ligand>
</feature>
<keyword evidence="11" id="KW-0460">Magnesium</keyword>
<feature type="binding site" evidence="17">
    <location>
        <position position="169"/>
    </location>
    <ligand>
        <name>ATP</name>
        <dbReference type="ChEBI" id="CHEBI:30616"/>
        <label>1</label>
    </ligand>
</feature>
<feature type="binding site" evidence="17">
    <location>
        <position position="300"/>
    </location>
    <ligand>
        <name>Mn(2+)</name>
        <dbReference type="ChEBI" id="CHEBI:29035"/>
        <label>2</label>
    </ligand>
</feature>
<dbReference type="EMBL" id="AP014924">
    <property type="protein sequence ID" value="BAS27103.1"/>
    <property type="molecule type" value="Genomic_DNA"/>
</dbReference>
<evidence type="ECO:0000256" key="3">
    <source>
        <dbReference type="ARBA" id="ARBA00009799"/>
    </source>
</evidence>
<feature type="binding site" evidence="17">
    <location>
        <position position="831"/>
    </location>
    <ligand>
        <name>Mn(2+)</name>
        <dbReference type="ChEBI" id="CHEBI:29035"/>
        <label>3</label>
    </ligand>
</feature>
<feature type="binding site" evidence="17">
    <location>
        <position position="718"/>
    </location>
    <ligand>
        <name>ATP</name>
        <dbReference type="ChEBI" id="CHEBI:30616"/>
        <label>2</label>
    </ligand>
</feature>
<comment type="catalytic activity">
    <reaction evidence="15 17">
        <text>hydrogencarbonate + L-glutamine + 2 ATP + H2O = carbamoyl phosphate + L-glutamate + 2 ADP + phosphate + 2 H(+)</text>
        <dbReference type="Rhea" id="RHEA:18633"/>
        <dbReference type="ChEBI" id="CHEBI:15377"/>
        <dbReference type="ChEBI" id="CHEBI:15378"/>
        <dbReference type="ChEBI" id="CHEBI:17544"/>
        <dbReference type="ChEBI" id="CHEBI:29985"/>
        <dbReference type="ChEBI" id="CHEBI:30616"/>
        <dbReference type="ChEBI" id="CHEBI:43474"/>
        <dbReference type="ChEBI" id="CHEBI:58228"/>
        <dbReference type="ChEBI" id="CHEBI:58359"/>
        <dbReference type="ChEBI" id="CHEBI:456216"/>
        <dbReference type="EC" id="6.3.5.5"/>
    </reaction>
</comment>
<keyword evidence="4 17" id="KW-0055">Arginine biosynthesis</keyword>
<dbReference type="KEGG" id="lpil:LIP_1246"/>
<feature type="binding site" evidence="17">
    <location>
        <position position="845"/>
    </location>
    <ligand>
        <name>Mn(2+)</name>
        <dbReference type="ChEBI" id="CHEBI:29035"/>
        <label>4</label>
    </ligand>
</feature>
<dbReference type="InterPro" id="IPR006275">
    <property type="entry name" value="CPSase_lsu"/>
</dbReference>
<feature type="binding site" evidence="17">
    <location>
        <position position="298"/>
    </location>
    <ligand>
        <name>ATP</name>
        <dbReference type="ChEBI" id="CHEBI:30616"/>
        <label>1</label>
    </ligand>
</feature>
<dbReference type="UniPathway" id="UPA00068">
    <property type="reaction ID" value="UER00171"/>
</dbReference>
<dbReference type="GO" id="GO:0006526">
    <property type="term" value="P:L-arginine biosynthetic process"/>
    <property type="evidence" value="ECO:0007669"/>
    <property type="project" value="UniProtKB-UniRule"/>
</dbReference>
<feature type="binding site" evidence="17">
    <location>
        <position position="208"/>
    </location>
    <ligand>
        <name>ATP</name>
        <dbReference type="ChEBI" id="CHEBI:30616"/>
        <label>1</label>
    </ligand>
</feature>
<feature type="binding site" evidence="17">
    <location>
        <position position="175"/>
    </location>
    <ligand>
        <name>ATP</name>
        <dbReference type="ChEBI" id="CHEBI:30616"/>
        <label>1</label>
    </ligand>
</feature>
<dbReference type="HAMAP" id="MF_01210_B">
    <property type="entry name" value="CPSase_L_chain_B"/>
    <property type="match status" value="1"/>
</dbReference>
<feature type="binding site" evidence="17">
    <location>
        <position position="300"/>
    </location>
    <ligand>
        <name>Mg(2+)</name>
        <dbReference type="ChEBI" id="CHEBI:18420"/>
        <label>2</label>
    </ligand>
</feature>
<dbReference type="SUPFAM" id="SSF52335">
    <property type="entry name" value="Methylglyoxal synthase-like"/>
    <property type="match status" value="1"/>
</dbReference>
<dbReference type="UniPathway" id="UPA00070">
    <property type="reaction ID" value="UER00115"/>
</dbReference>
<evidence type="ECO:0000256" key="6">
    <source>
        <dbReference type="ARBA" id="ARBA00022605"/>
    </source>
</evidence>
<evidence type="ECO:0000313" key="21">
    <source>
        <dbReference type="Proteomes" id="UP000065807"/>
    </source>
</evidence>
<feature type="binding site" evidence="17">
    <location>
        <position position="242"/>
    </location>
    <ligand>
        <name>ATP</name>
        <dbReference type="ChEBI" id="CHEBI:30616"/>
        <label>1</label>
    </ligand>
</feature>
<dbReference type="NCBIfam" id="NF003671">
    <property type="entry name" value="PRK05294.1"/>
    <property type="match status" value="1"/>
</dbReference>
<dbReference type="GO" id="GO:0004088">
    <property type="term" value="F:carbamoyl-phosphate synthase (glutamine-hydrolyzing) activity"/>
    <property type="evidence" value="ECO:0007669"/>
    <property type="project" value="UniProtKB-UniRule"/>
</dbReference>
<dbReference type="CDD" id="cd01424">
    <property type="entry name" value="MGS_CPS_II"/>
    <property type="match status" value="1"/>
</dbReference>
<dbReference type="PANTHER" id="PTHR11405">
    <property type="entry name" value="CARBAMOYLTRANSFERASE FAMILY MEMBER"/>
    <property type="match status" value="1"/>
</dbReference>
<feature type="binding site" evidence="17">
    <location>
        <position position="210"/>
    </location>
    <ligand>
        <name>ATP</name>
        <dbReference type="ChEBI" id="CHEBI:30616"/>
        <label>1</label>
    </ligand>
</feature>
<evidence type="ECO:0000256" key="14">
    <source>
        <dbReference type="ARBA" id="ARBA00047359"/>
    </source>
</evidence>
<keyword evidence="7" id="KW-0479">Metal-binding</keyword>
<evidence type="ECO:0000256" key="17">
    <source>
        <dbReference type="HAMAP-Rule" id="MF_01210"/>
    </source>
</evidence>
<feature type="binding site" evidence="17">
    <location>
        <position position="843"/>
    </location>
    <ligand>
        <name>Mg(2+)</name>
        <dbReference type="ChEBI" id="CHEBI:18420"/>
        <label>3</label>
    </ligand>
</feature>
<feature type="binding site" evidence="17">
    <location>
        <position position="241"/>
    </location>
    <ligand>
        <name>ATP</name>
        <dbReference type="ChEBI" id="CHEBI:30616"/>
        <label>1</label>
    </ligand>
</feature>
<feature type="binding site" evidence="17">
    <location>
        <position position="284"/>
    </location>
    <ligand>
        <name>Mn(2+)</name>
        <dbReference type="ChEBI" id="CHEBI:29035"/>
        <label>1</label>
    </ligand>
</feature>
<dbReference type="GO" id="GO:0005524">
    <property type="term" value="F:ATP binding"/>
    <property type="evidence" value="ECO:0007669"/>
    <property type="project" value="UniProtKB-UniRule"/>
</dbReference>
<dbReference type="Pfam" id="PF02786">
    <property type="entry name" value="CPSase_L_D2"/>
    <property type="match status" value="2"/>
</dbReference>
<proteinExistence type="inferred from homology"/>
<organism evidence="20 21">
    <name type="scientific">Limnochorda pilosa</name>
    <dbReference type="NCBI Taxonomy" id="1555112"/>
    <lineage>
        <taxon>Bacteria</taxon>
        <taxon>Bacillati</taxon>
        <taxon>Bacillota</taxon>
        <taxon>Limnochordia</taxon>
        <taxon>Limnochordales</taxon>
        <taxon>Limnochordaceae</taxon>
        <taxon>Limnochorda</taxon>
    </lineage>
</organism>
<dbReference type="NCBIfam" id="TIGR01369">
    <property type="entry name" value="CPSaseII_lrg"/>
    <property type="match status" value="1"/>
</dbReference>
<dbReference type="InterPro" id="IPR011761">
    <property type="entry name" value="ATP-grasp"/>
</dbReference>
<evidence type="ECO:0000259" key="18">
    <source>
        <dbReference type="PROSITE" id="PS50975"/>
    </source>
</evidence>
<dbReference type="RefSeq" id="WP_082725925.1">
    <property type="nucleotide sequence ID" value="NZ_AP014924.1"/>
</dbReference>
<feature type="binding site" evidence="17">
    <location>
        <position position="129"/>
    </location>
    <ligand>
        <name>ATP</name>
        <dbReference type="ChEBI" id="CHEBI:30616"/>
        <label>1</label>
    </ligand>
</feature>
<dbReference type="InterPro" id="IPR005480">
    <property type="entry name" value="CPSase_lsu_oligo"/>
</dbReference>
<keyword evidence="21" id="KW-1185">Reference proteome</keyword>
<feature type="binding site" evidence="17">
    <location>
        <position position="763"/>
    </location>
    <ligand>
        <name>ATP</name>
        <dbReference type="ChEBI" id="CHEBI:30616"/>
        <label>2</label>
    </ligand>
</feature>
<dbReference type="PROSITE" id="PS50975">
    <property type="entry name" value="ATP_GRASP"/>
    <property type="match status" value="2"/>
</dbReference>
<comment type="cofactor">
    <cofactor evidence="17">
        <name>Mg(2+)</name>
        <dbReference type="ChEBI" id="CHEBI:18420"/>
    </cofactor>
    <cofactor evidence="17">
        <name>Mn(2+)</name>
        <dbReference type="ChEBI" id="CHEBI:29035"/>
    </cofactor>
    <text evidence="17">Binds 4 Mg(2+) or Mn(2+) ions per subunit.</text>
</comment>
<keyword evidence="6 17" id="KW-0028">Amino-acid biosynthesis</keyword>
<feature type="binding site" evidence="17">
    <location>
        <position position="298"/>
    </location>
    <ligand>
        <name>Mn(2+)</name>
        <dbReference type="ChEBI" id="CHEBI:29035"/>
        <label>2</label>
    </ligand>
</feature>
<dbReference type="FunFam" id="3.30.470.20:FF:000001">
    <property type="entry name" value="Carbamoyl-phosphate synthase large chain"/>
    <property type="match status" value="1"/>
</dbReference>
<dbReference type="FunFam" id="3.30.1490.20:FF:000001">
    <property type="entry name" value="Carbamoyl-phosphate synthase large chain"/>
    <property type="match status" value="1"/>
</dbReference>
<dbReference type="FunFam" id="3.40.50.20:FF:000002">
    <property type="entry name" value="Carbamoyl-phosphate synthase large chain"/>
    <property type="match status" value="1"/>
</dbReference>
<keyword evidence="8 17" id="KW-0677">Repeat</keyword>
<dbReference type="GO" id="GO:0004087">
    <property type="term" value="F:carbamoyl-phosphate synthase (ammonia) activity"/>
    <property type="evidence" value="ECO:0007669"/>
    <property type="project" value="UniProtKB-EC"/>
</dbReference>
<evidence type="ECO:0000256" key="4">
    <source>
        <dbReference type="ARBA" id="ARBA00022571"/>
    </source>
</evidence>
<dbReference type="InterPro" id="IPR011607">
    <property type="entry name" value="MGS-like_dom"/>
</dbReference>
<dbReference type="SMART" id="SM01096">
    <property type="entry name" value="CPSase_L_D3"/>
    <property type="match status" value="1"/>
</dbReference>
<evidence type="ECO:0000256" key="16">
    <source>
        <dbReference type="ARBA" id="ARBA00060037"/>
    </source>
</evidence>
<feature type="binding site" evidence="17">
    <location>
        <position position="298"/>
    </location>
    <ligand>
        <name>Mg(2+)</name>
        <dbReference type="ChEBI" id="CHEBI:18420"/>
        <label>2</label>
    </ligand>
</feature>
<dbReference type="Pfam" id="PF02142">
    <property type="entry name" value="MGS"/>
    <property type="match status" value="1"/>
</dbReference>
<dbReference type="GO" id="GO:0005737">
    <property type="term" value="C:cytoplasm"/>
    <property type="evidence" value="ECO:0007669"/>
    <property type="project" value="TreeGrafter"/>
</dbReference>
<dbReference type="SUPFAM" id="SSF52440">
    <property type="entry name" value="PreATP-grasp domain"/>
    <property type="match status" value="2"/>
</dbReference>
<dbReference type="PATRIC" id="fig|1555112.3.peg.1293"/>
<evidence type="ECO:0000256" key="11">
    <source>
        <dbReference type="ARBA" id="ARBA00022842"/>
    </source>
</evidence>
<feature type="binding site" evidence="17">
    <location>
        <position position="831"/>
    </location>
    <ligand>
        <name>ATP</name>
        <dbReference type="ChEBI" id="CHEBI:30616"/>
        <label>2</label>
    </ligand>
</feature>
<dbReference type="SMART" id="SM00851">
    <property type="entry name" value="MGS"/>
    <property type="match status" value="1"/>
</dbReference>
<reference evidence="21" key="2">
    <citation type="journal article" date="2016" name="Int. J. Syst. Evol. Microbiol.">
        <title>Complete genome sequence and cell structure of Limnochorda pilosa, a Gram-negative spore-former within the phylum Firmicutes.</title>
        <authorList>
            <person name="Watanabe M."/>
            <person name="Kojima H."/>
            <person name="Fukui M."/>
        </authorList>
    </citation>
    <scope>NUCLEOTIDE SEQUENCE [LARGE SCALE GENOMIC DNA]</scope>
    <source>
        <strain evidence="21">HC45</strain>
    </source>
</reference>
<feature type="binding site" evidence="17">
    <location>
        <position position="243"/>
    </location>
    <ligand>
        <name>ATP</name>
        <dbReference type="ChEBI" id="CHEBI:30616"/>
        <label>1</label>
    </ligand>
</feature>
<comment type="subunit">
    <text evidence="17">Composed of two chains; the small (or glutamine) chain promotes the hydrolysis of glutamine to ammonia, which is used by the large (or ammonia) chain to synthesize carbamoyl phosphate. Tetramer of heterodimers (alpha,beta)4.</text>
</comment>
<dbReference type="NCBIfam" id="NF009455">
    <property type="entry name" value="PRK12815.1"/>
    <property type="match status" value="1"/>
</dbReference>
<evidence type="ECO:0000256" key="12">
    <source>
        <dbReference type="ARBA" id="ARBA00022975"/>
    </source>
</evidence>
<dbReference type="HAMAP" id="MF_01210_A">
    <property type="entry name" value="CPSase_L_chain_A"/>
    <property type="match status" value="1"/>
</dbReference>
<evidence type="ECO:0000256" key="5">
    <source>
        <dbReference type="ARBA" id="ARBA00022598"/>
    </source>
</evidence>
<evidence type="ECO:0000256" key="9">
    <source>
        <dbReference type="ARBA" id="ARBA00022741"/>
    </source>
</evidence>
<keyword evidence="9 17" id="KW-0547">Nucleotide-binding</keyword>
<feature type="binding site" evidence="17">
    <location>
        <position position="759"/>
    </location>
    <ligand>
        <name>ATP</name>
        <dbReference type="ChEBI" id="CHEBI:30616"/>
        <label>2</label>
    </ligand>
</feature>
<dbReference type="FunFam" id="3.40.50.20:FF:000001">
    <property type="entry name" value="Carbamoyl-phosphate synthase large chain"/>
    <property type="match status" value="1"/>
</dbReference>
<feature type="binding site" evidence="17">
    <location>
        <position position="831"/>
    </location>
    <ligand>
        <name>Mg(2+)</name>
        <dbReference type="ChEBI" id="CHEBI:18420"/>
        <label>3</label>
    </ligand>
</feature>
<dbReference type="FunFam" id="1.10.1030.10:FF:000002">
    <property type="entry name" value="Carbamoyl-phosphate synthase large chain"/>
    <property type="match status" value="1"/>
</dbReference>
<dbReference type="GO" id="GO:0046872">
    <property type="term" value="F:metal ion binding"/>
    <property type="evidence" value="ECO:0007669"/>
    <property type="project" value="UniProtKB-KW"/>
</dbReference>
<evidence type="ECO:0000256" key="15">
    <source>
        <dbReference type="ARBA" id="ARBA00048816"/>
    </source>
</evidence>
<evidence type="ECO:0000259" key="19">
    <source>
        <dbReference type="PROSITE" id="PS51855"/>
    </source>
</evidence>
<dbReference type="GO" id="GO:0044205">
    <property type="term" value="P:'de novo' UMP biosynthetic process"/>
    <property type="evidence" value="ECO:0007669"/>
    <property type="project" value="UniProtKB-UniRule"/>
</dbReference>
<feature type="binding site" evidence="17">
    <location>
        <position position="788"/>
    </location>
    <ligand>
        <name>ATP</name>
        <dbReference type="ChEBI" id="CHEBI:30616"/>
        <label>2</label>
    </ligand>
</feature>
<dbReference type="InterPro" id="IPR036897">
    <property type="entry name" value="CarbamoylP_synth_lsu_oligo_sf"/>
</dbReference>
<dbReference type="InterPro" id="IPR036914">
    <property type="entry name" value="MGS-like_dom_sf"/>
</dbReference>
<gene>
    <name evidence="17" type="primary">carB</name>
    <name evidence="20" type="ORF">LIP_1246</name>
</gene>
<feature type="binding site" evidence="17">
    <location>
        <position position="284"/>
    </location>
    <ligand>
        <name>Mg(2+)</name>
        <dbReference type="ChEBI" id="CHEBI:18420"/>
        <label>1</label>
    </ligand>
</feature>
<dbReference type="PANTHER" id="PTHR11405:SF53">
    <property type="entry name" value="CARBAMOYL-PHOSPHATE SYNTHASE [AMMONIA], MITOCHONDRIAL"/>
    <property type="match status" value="1"/>
</dbReference>
<dbReference type="InterPro" id="IPR033937">
    <property type="entry name" value="MGS_CPS_CarB"/>
</dbReference>
<dbReference type="PROSITE" id="PS51855">
    <property type="entry name" value="MGS"/>
    <property type="match status" value="1"/>
</dbReference>
<feature type="binding site" evidence="17">
    <location>
        <position position="843"/>
    </location>
    <ligand>
        <name>Mn(2+)</name>
        <dbReference type="ChEBI" id="CHEBI:29035"/>
        <label>4</label>
    </ligand>
</feature>
<name>A0A0K2SJ24_LIMPI</name>
<feature type="region of interest" description="Carboxyphosphate synthetic domain" evidence="17">
    <location>
        <begin position="1"/>
        <end position="401"/>
    </location>
</feature>
<sequence>MPKDPSVRRVLVIGSGPIVIGQAAEFDYAGTQACRSLREEGVEVVLVNSNPATIMTDPDMADRIYFQPLTLPYLERIIARERPDGLLPTLGGQTGLNLAVELARAGVLDRYGVRLLGTPLATIEKAEDRQLFKNAMEAIGEPVIESRTVGSVAEGLAFAAEAGYPVIIRPAFTLGGTGGGMVRDERAAREVLARGLKRSPIGQVLVERSVAGWKEIEYEVMRDKADTCIAVCNMENLDPIGVHTGDSAVIAPSQTLSDREYQMLRSASLRIIRALGVEGGCNIQFALSPTSLDYYVIEVNPRVSRSSALASKATGYPIARVAAKIAVGLTLPEIANAVTGKTTACFEPALDYVVMKLPRWPFDTFGAADRSLGTQMKATGEVMAIGRTYEEALMKAIRSLDQGPDGLLAPGLERLPEAALARRLEQPDDQRLFLLAEALRRGWSVERVSELSKVDRFFLDGMARIVDAYGQAARLAPSARGAEGAPPVAAGELQRLKALGLADSELARLWDVPESSVRELRRRLGVRPVYKIVDTCAAEFEASTPYYYSTYDQEDESRPGDRPAVLVLGSGPIRIGQGIEFDYACVHSAWALQEAGYRAVMVNSNPETVSTDFDTSDALYFEPLTLEDVLRVVEVERPAGVVAQFGGQTAINLAAPLHEAGVPILGTSPEAIDVCEDRERFADLCRRLGIPQPEGVTATSVQEAMGYALKLGFPLLVRPSYVLGGRAMEIVTHEQELFEYLQSAVEVSHRHPVLVDRYLPGREVEVDLIADGEQVLIPGIMEHVERAGVHSGDSSAFFPPRSLSPEQQQELAGIARRLALAVGVRGIFNIQFVLYQDRFYCLEANPRASRTVPFLSKVTGVPMVRLATQVMLGKSLAELGYAGGLLPAPRTAGGPGGYTAVKSPVFSFEKMQAVETSLGPEMKSTGEVMGLDRDPERALAKALAACGMGLPAPLPQGGRGRALLSIADRDKPEIVPLARRLAELGFELCATPGTAAVLREAGLEVDVVPRTGEGHLDPLERVRAGEVRLVVNTPTQARQPLRWGFQLRRLAVEFGVPCFTSLDTLAAALRAAGNGGPVEVEPLDFYVEAAQAARRRGGARRGRAVTEPPGTRAASRWIPLVRPAAGQALDG</sequence>
<feature type="binding site" evidence="17">
    <location>
        <position position="843"/>
    </location>
    <ligand>
        <name>Mg(2+)</name>
        <dbReference type="ChEBI" id="CHEBI:18420"/>
        <label>4</label>
    </ligand>
</feature>
<dbReference type="EC" id="6.3.5.5" evidence="17"/>
<comment type="cofactor">
    <cofactor evidence="1">
        <name>Mn(2+)</name>
        <dbReference type="ChEBI" id="CHEBI:29035"/>
    </cofactor>
</comment>
<comment type="function">
    <text evidence="17">Large subunit of the glutamine-dependent carbamoyl phosphate synthetase (CPSase). CPSase catalyzes the formation of carbamoyl phosphate from the ammonia moiety of glutamine, carbonate, and phosphate donated by ATP, constituting the first step of 2 biosynthetic pathways, one leading to arginine and/or urea and the other to pyrimidine nucleotides. The large subunit (synthetase) binds the substrates ammonia (free or transferred from glutamine from the small subunit), hydrogencarbonate and ATP and carries out an ATP-coupled ligase reaction, activating hydrogencarbonate by forming carboxy phosphate which reacts with ammonia to form carbamoyl phosphate.</text>
</comment>
<keyword evidence="5 17" id="KW-0436">Ligase</keyword>
<dbReference type="FunFam" id="3.30.470.20:FF:000026">
    <property type="entry name" value="Carbamoyl-phosphate synthase large chain"/>
    <property type="match status" value="1"/>
</dbReference>
<feature type="binding site" evidence="17">
    <location>
        <position position="843"/>
    </location>
    <ligand>
        <name>Mn(2+)</name>
        <dbReference type="ChEBI" id="CHEBI:29035"/>
        <label>3</label>
    </ligand>
</feature>
<keyword evidence="12 17" id="KW-0665">Pyrimidine biosynthesis</keyword>
<dbReference type="InterPro" id="IPR005483">
    <property type="entry name" value="CPSase_dom"/>
</dbReference>
<comment type="domain">
    <text evidence="17">The large subunit is composed of 2 ATP-grasp domains that are involved in binding the 2 ATP molecules needed for carbamoyl phosphate synthesis. The N-terminal ATP-grasp domain (referred to as the carboxyphosphate synthetic component) catalyzes the ATP-dependent phosphorylation of hydrogencarbonate to carboxyphosphate and the subsequent nucleophilic attack by ammonia to form a carbamate intermediate. The C-terminal ATP-grasp domain (referred to as the carbamoyl phosphate synthetic component) then catalyzes the phosphorylation of carbamate with the second ATP to form the end product carbamoyl phosphate. The reactive and unstable enzyme intermediates are sequentially channeled from one active site to the next through the interior of the protein over a distance of at least 96 A.</text>
</comment>
<dbReference type="PROSITE" id="PS00866">
    <property type="entry name" value="CPSASE_1"/>
    <property type="match status" value="2"/>
</dbReference>
<feature type="binding site" evidence="17">
    <location>
        <position position="298"/>
    </location>
    <ligand>
        <name>Mg(2+)</name>
        <dbReference type="ChEBI" id="CHEBI:18420"/>
        <label>1</label>
    </ligand>
</feature>
<dbReference type="Pfam" id="PF02787">
    <property type="entry name" value="CPSase_L_D3"/>
    <property type="match status" value="1"/>
</dbReference>
<accession>A0A0K2SJ24</accession>
<dbReference type="Pfam" id="PF25596">
    <property type="entry name" value="CPSase_L_D1"/>
    <property type="match status" value="2"/>
</dbReference>
<evidence type="ECO:0000256" key="7">
    <source>
        <dbReference type="ARBA" id="ARBA00022723"/>
    </source>
</evidence>
<dbReference type="EC" id="6.3.4.16" evidence="17"/>
<feature type="binding site" evidence="17">
    <location>
        <position position="284"/>
    </location>
    <ligand>
        <name>ATP</name>
        <dbReference type="ChEBI" id="CHEBI:30616"/>
        <label>1</label>
    </ligand>
</feature>
<feature type="domain" description="MGS-like" evidence="19">
    <location>
        <begin position="952"/>
        <end position="1093"/>
    </location>
</feature>
<dbReference type="InterPro" id="IPR016185">
    <property type="entry name" value="PreATP-grasp_dom_sf"/>
</dbReference>
<feature type="domain" description="ATP-grasp" evidence="18">
    <location>
        <begin position="133"/>
        <end position="327"/>
    </location>
</feature>
<dbReference type="PROSITE" id="PS00867">
    <property type="entry name" value="CPSASE_2"/>
    <property type="match status" value="1"/>
</dbReference>
<evidence type="ECO:0000313" key="20">
    <source>
        <dbReference type="EMBL" id="BAS27103.1"/>
    </source>
</evidence>
<evidence type="ECO:0000256" key="1">
    <source>
        <dbReference type="ARBA" id="ARBA00001936"/>
    </source>
</evidence>
<dbReference type="Gene3D" id="3.30.470.20">
    <property type="entry name" value="ATP-grasp fold, B domain"/>
    <property type="match status" value="2"/>
</dbReference>
<keyword evidence="13" id="KW-0464">Manganese</keyword>
<dbReference type="SUPFAM" id="SSF48108">
    <property type="entry name" value="Carbamoyl phosphate synthetase, large subunit connection domain"/>
    <property type="match status" value="1"/>
</dbReference>
<dbReference type="InterPro" id="IPR005479">
    <property type="entry name" value="CPAse_ATP-bd"/>
</dbReference>